<dbReference type="RefSeq" id="XP_007675045.1">
    <property type="nucleotide sequence ID" value="XM_007676855.1"/>
</dbReference>
<dbReference type="GO" id="GO:0005743">
    <property type="term" value="C:mitochondrial inner membrane"/>
    <property type="evidence" value="ECO:0007669"/>
    <property type="project" value="UniProtKB-SubCell"/>
</dbReference>
<feature type="region of interest" description="Disordered" evidence="6">
    <location>
        <begin position="44"/>
        <end position="85"/>
    </location>
</feature>
<evidence type="ECO:0000256" key="1">
    <source>
        <dbReference type="ARBA" id="ARBA00004370"/>
    </source>
</evidence>
<gene>
    <name evidence="7" type="ORF">BAUCODRAFT_425138</name>
</gene>
<dbReference type="Proteomes" id="UP000011761">
    <property type="component" value="Unassembled WGS sequence"/>
</dbReference>
<evidence type="ECO:0000313" key="8">
    <source>
        <dbReference type="Proteomes" id="UP000011761"/>
    </source>
</evidence>
<evidence type="ECO:0000256" key="3">
    <source>
        <dbReference type="ARBA" id="ARBA00022989"/>
    </source>
</evidence>
<dbReference type="Pfam" id="PF02104">
    <property type="entry name" value="SURF1"/>
    <property type="match status" value="1"/>
</dbReference>
<accession>M2MNZ0</accession>
<reference evidence="7 8" key="1">
    <citation type="journal article" date="2012" name="PLoS Pathog.">
        <title>Diverse lifestyles and strategies of plant pathogenesis encoded in the genomes of eighteen Dothideomycetes fungi.</title>
        <authorList>
            <person name="Ohm R.A."/>
            <person name="Feau N."/>
            <person name="Henrissat B."/>
            <person name="Schoch C.L."/>
            <person name="Horwitz B.A."/>
            <person name="Barry K.W."/>
            <person name="Condon B.J."/>
            <person name="Copeland A.C."/>
            <person name="Dhillon B."/>
            <person name="Glaser F."/>
            <person name="Hesse C.N."/>
            <person name="Kosti I."/>
            <person name="LaButti K."/>
            <person name="Lindquist E.A."/>
            <person name="Lucas S."/>
            <person name="Salamov A.A."/>
            <person name="Bradshaw R.E."/>
            <person name="Ciuffetti L."/>
            <person name="Hamelin R.C."/>
            <person name="Kema G.H.J."/>
            <person name="Lawrence C."/>
            <person name="Scott J.A."/>
            <person name="Spatafora J.W."/>
            <person name="Turgeon B.G."/>
            <person name="de Wit P.J.G.M."/>
            <person name="Zhong S."/>
            <person name="Goodwin S.B."/>
            <person name="Grigoriev I.V."/>
        </authorList>
    </citation>
    <scope>NUCLEOTIDE SEQUENCE [LARGE SCALE GENOMIC DNA]</scope>
    <source>
        <strain evidence="7 8">UAMH 10762</strain>
    </source>
</reference>
<evidence type="ECO:0000256" key="5">
    <source>
        <dbReference type="RuleBase" id="RU363076"/>
    </source>
</evidence>
<keyword evidence="5" id="KW-0999">Mitochondrion inner membrane</keyword>
<dbReference type="OMA" id="WYSRDVA"/>
<comment type="subcellular location">
    <subcellularLocation>
        <location evidence="1">Membrane</location>
    </subcellularLocation>
    <subcellularLocation>
        <location evidence="5">Mitochondrion inner membrane</location>
        <topology evidence="5">Multi-pass membrane protein</topology>
    </subcellularLocation>
</comment>
<feature type="compositionally biased region" description="Low complexity" evidence="6">
    <location>
        <begin position="73"/>
        <end position="84"/>
    </location>
</feature>
<keyword evidence="5" id="KW-0496">Mitochondrion</keyword>
<proteinExistence type="inferred from homology"/>
<dbReference type="KEGG" id="bcom:BAUCODRAFT_425138"/>
<comment type="similarity">
    <text evidence="5">Belongs to the SURF1 family.</text>
</comment>
<feature type="transmembrane region" description="Helical" evidence="5">
    <location>
        <begin position="105"/>
        <end position="126"/>
    </location>
</feature>
<comment type="function">
    <text evidence="5">Probably involved in the biogenesis of the COX complex.</text>
</comment>
<dbReference type="eggNOG" id="KOG1563">
    <property type="taxonomic scope" value="Eukaryota"/>
</dbReference>
<sequence length="358" mass="40367">MEPLSRLVVRQLSRSLQRAPLPIPPRRQWICTHCLQHLSKQIQRPSSTIRTRLRQQPRPSLRHTQRRPQSTQPPNNNPADIDPNFRSILDNPPTLIRSNRRHNTIGLLLLASIPLTAFVLGCWQVHRLTWKTDLIAKFEDRLVREPLPLPPVIDPDAIAEFDYRRVVARGKFLHGKEMLVGPRVREGEDGYLVITPLDRSEEFPDLAAKGINTTILVNRGWISRSHAAQSSRQQGLPASTVVVSGLLRTPWQKNSFTPANNPAQNTWHFPDVAEMAAHAGSQAVWVEETMRPDLITAYERQAAGAPIGRPAEVNLRNNHLQYIFTWFSLSAATSVMLWMVVKGRRGGGGGGVRRSSGW</sequence>
<keyword evidence="4 5" id="KW-0472">Membrane</keyword>
<protein>
    <recommendedName>
        <fullName evidence="5">SURF1-like protein</fullName>
    </recommendedName>
</protein>
<name>M2MNZ0_BAUPA</name>
<dbReference type="EMBL" id="KB445553">
    <property type="protein sequence ID" value="EMC98416.1"/>
    <property type="molecule type" value="Genomic_DNA"/>
</dbReference>
<evidence type="ECO:0000256" key="4">
    <source>
        <dbReference type="ARBA" id="ARBA00023136"/>
    </source>
</evidence>
<dbReference type="PANTHER" id="PTHR23427">
    <property type="entry name" value="SURFEIT LOCUS PROTEIN"/>
    <property type="match status" value="1"/>
</dbReference>
<dbReference type="GO" id="GO:0033617">
    <property type="term" value="P:mitochondrial respiratory chain complex IV assembly"/>
    <property type="evidence" value="ECO:0007669"/>
    <property type="project" value="TreeGrafter"/>
</dbReference>
<dbReference type="InterPro" id="IPR002994">
    <property type="entry name" value="Surf1/Shy1"/>
</dbReference>
<dbReference type="CDD" id="cd06662">
    <property type="entry name" value="SURF1"/>
    <property type="match status" value="1"/>
</dbReference>
<organism evidence="7 8">
    <name type="scientific">Baudoinia panamericana (strain UAMH 10762)</name>
    <name type="common">Angels' share fungus</name>
    <name type="synonym">Baudoinia compniacensis (strain UAMH 10762)</name>
    <dbReference type="NCBI Taxonomy" id="717646"/>
    <lineage>
        <taxon>Eukaryota</taxon>
        <taxon>Fungi</taxon>
        <taxon>Dikarya</taxon>
        <taxon>Ascomycota</taxon>
        <taxon>Pezizomycotina</taxon>
        <taxon>Dothideomycetes</taxon>
        <taxon>Dothideomycetidae</taxon>
        <taxon>Mycosphaerellales</taxon>
        <taxon>Teratosphaeriaceae</taxon>
        <taxon>Baudoinia</taxon>
    </lineage>
</organism>
<dbReference type="HOGENOM" id="CLU_047737_3_0_1"/>
<feature type="compositionally biased region" description="Basic residues" evidence="6">
    <location>
        <begin position="51"/>
        <end position="66"/>
    </location>
</feature>
<keyword evidence="8" id="KW-1185">Reference proteome</keyword>
<dbReference type="OrthoDB" id="10040024at2759"/>
<keyword evidence="2 5" id="KW-0812">Transmembrane</keyword>
<evidence type="ECO:0000256" key="2">
    <source>
        <dbReference type="ARBA" id="ARBA00022692"/>
    </source>
</evidence>
<comment type="caution">
    <text evidence="5">Lacks conserved residue(s) required for the propagation of feature annotation.</text>
</comment>
<dbReference type="PANTHER" id="PTHR23427:SF2">
    <property type="entry name" value="SURFEIT LOCUS PROTEIN 1"/>
    <property type="match status" value="1"/>
</dbReference>
<dbReference type="PROSITE" id="PS50895">
    <property type="entry name" value="SURF1"/>
    <property type="match status" value="1"/>
</dbReference>
<dbReference type="STRING" id="717646.M2MNZ0"/>
<evidence type="ECO:0000256" key="6">
    <source>
        <dbReference type="SAM" id="MobiDB-lite"/>
    </source>
</evidence>
<evidence type="ECO:0000313" key="7">
    <source>
        <dbReference type="EMBL" id="EMC98416.1"/>
    </source>
</evidence>
<keyword evidence="3 5" id="KW-1133">Transmembrane helix</keyword>
<dbReference type="InterPro" id="IPR045214">
    <property type="entry name" value="Surf1/Surf4"/>
</dbReference>
<dbReference type="AlphaFoldDB" id="M2MNZ0"/>
<dbReference type="GeneID" id="19114197"/>